<dbReference type="RefSeq" id="WP_198768429.1">
    <property type="nucleotide sequence ID" value="NZ_JAEACF010000001.1"/>
</dbReference>
<dbReference type="InterPro" id="IPR013762">
    <property type="entry name" value="Integrase-like_cat_sf"/>
</dbReference>
<dbReference type="Gene3D" id="1.10.443.10">
    <property type="entry name" value="Intergrase catalytic core"/>
    <property type="match status" value="1"/>
</dbReference>
<dbReference type="PROSITE" id="PS51900">
    <property type="entry name" value="CB"/>
    <property type="match status" value="1"/>
</dbReference>
<dbReference type="Pfam" id="PF13495">
    <property type="entry name" value="Phage_int_SAM_4"/>
    <property type="match status" value="1"/>
</dbReference>
<gene>
    <name evidence="12" type="ORF">ABID52_000551</name>
</gene>
<evidence type="ECO:0000256" key="5">
    <source>
        <dbReference type="ARBA" id="ARBA00022908"/>
    </source>
</evidence>
<keyword evidence="6 9" id="KW-0238">DNA-binding</keyword>
<organism evidence="12 13">
    <name type="scientific">Fictibacillus halophilus</name>
    <dbReference type="NCBI Taxonomy" id="1610490"/>
    <lineage>
        <taxon>Bacteria</taxon>
        <taxon>Bacillati</taxon>
        <taxon>Bacillota</taxon>
        <taxon>Bacilli</taxon>
        <taxon>Bacillales</taxon>
        <taxon>Fictibacillaceae</taxon>
        <taxon>Fictibacillus</taxon>
    </lineage>
</organism>
<dbReference type="Gene3D" id="1.10.150.130">
    <property type="match status" value="1"/>
</dbReference>
<proteinExistence type="predicted"/>
<dbReference type="InterPro" id="IPR004107">
    <property type="entry name" value="Integrase_SAM-like_N"/>
</dbReference>
<reference evidence="12 13" key="1">
    <citation type="submission" date="2024-06" db="EMBL/GenBank/DDBJ databases">
        <title>Genomic Encyclopedia of Type Strains, Phase IV (KMG-IV): sequencing the most valuable type-strain genomes for metagenomic binning, comparative biology and taxonomic classification.</title>
        <authorList>
            <person name="Goeker M."/>
        </authorList>
    </citation>
    <scope>NUCLEOTIDE SEQUENCE [LARGE SCALE GENOMIC DNA]</scope>
    <source>
        <strain evidence="12 13">DSM 100124</strain>
    </source>
</reference>
<evidence type="ECO:0000256" key="9">
    <source>
        <dbReference type="PROSITE-ProRule" id="PRU01248"/>
    </source>
</evidence>
<dbReference type="EMBL" id="JBEPMP010000001">
    <property type="protein sequence ID" value="MET3726970.1"/>
    <property type="molecule type" value="Genomic_DNA"/>
</dbReference>
<evidence type="ECO:0000259" key="11">
    <source>
        <dbReference type="PROSITE" id="PS51900"/>
    </source>
</evidence>
<sequence>MDNSLDLEGFKNINKETRGILNDYLLSLNTANKSEATITKYQWILEKFLSQCAIPIEKISSKDVLDWLNDYSEGKSPKTMDLVLACLSSFFTFCLEEEYMEKQVLKKRWRPKIPQTLPRHLTEKEYARVRLAAESLSLRDRALILFLFSSGCRRQEVSDLNIEDINLVQRKAKVRGKGKRIRTVHFSEECALILKEYLNERSQDEKAPLFLNRKGSRLMPTGIYEVTKKLGKKAGLNHLLHPHICRHTFATNMLARGADIQFIADEMGHVNLNTTRIYARIPTEDMMLAYQNKMG</sequence>
<evidence type="ECO:0000256" key="6">
    <source>
        <dbReference type="ARBA" id="ARBA00023125"/>
    </source>
</evidence>
<dbReference type="Pfam" id="PF00589">
    <property type="entry name" value="Phage_integrase"/>
    <property type="match status" value="1"/>
</dbReference>
<keyword evidence="2" id="KW-0963">Cytoplasm</keyword>
<dbReference type="InterPro" id="IPR050090">
    <property type="entry name" value="Tyrosine_recombinase_XerCD"/>
</dbReference>
<dbReference type="NCBIfam" id="NF040815">
    <property type="entry name" value="recomb_XerA_Arch"/>
    <property type="match status" value="1"/>
</dbReference>
<accession>A0ABV2LEF8</accession>
<keyword evidence="8" id="KW-0131">Cell cycle</keyword>
<dbReference type="InterPro" id="IPR011010">
    <property type="entry name" value="DNA_brk_join_enz"/>
</dbReference>
<dbReference type="InterPro" id="IPR044068">
    <property type="entry name" value="CB"/>
</dbReference>
<comment type="caution">
    <text evidence="12">The sequence shown here is derived from an EMBL/GenBank/DDBJ whole genome shotgun (WGS) entry which is preliminary data.</text>
</comment>
<keyword evidence="3" id="KW-0132">Cell division</keyword>
<evidence type="ECO:0000259" key="10">
    <source>
        <dbReference type="PROSITE" id="PS51898"/>
    </source>
</evidence>
<keyword evidence="13" id="KW-1185">Reference proteome</keyword>
<keyword evidence="5" id="KW-0229">DNA integration</keyword>
<dbReference type="Proteomes" id="UP001549097">
    <property type="component" value="Unassembled WGS sequence"/>
</dbReference>
<dbReference type="PANTHER" id="PTHR30349">
    <property type="entry name" value="PHAGE INTEGRASE-RELATED"/>
    <property type="match status" value="1"/>
</dbReference>
<evidence type="ECO:0000256" key="4">
    <source>
        <dbReference type="ARBA" id="ARBA00022829"/>
    </source>
</evidence>
<comment type="subcellular location">
    <subcellularLocation>
        <location evidence="1">Cytoplasm</location>
    </subcellularLocation>
</comment>
<dbReference type="InterPro" id="IPR010998">
    <property type="entry name" value="Integrase_recombinase_N"/>
</dbReference>
<evidence type="ECO:0000256" key="7">
    <source>
        <dbReference type="ARBA" id="ARBA00023172"/>
    </source>
</evidence>
<dbReference type="PROSITE" id="PS51898">
    <property type="entry name" value="TYR_RECOMBINASE"/>
    <property type="match status" value="1"/>
</dbReference>
<evidence type="ECO:0000256" key="1">
    <source>
        <dbReference type="ARBA" id="ARBA00004496"/>
    </source>
</evidence>
<evidence type="ECO:0000256" key="8">
    <source>
        <dbReference type="ARBA" id="ARBA00023306"/>
    </source>
</evidence>
<feature type="domain" description="Core-binding (CB)" evidence="11">
    <location>
        <begin position="15"/>
        <end position="95"/>
    </location>
</feature>
<keyword evidence="7" id="KW-0233">DNA recombination</keyword>
<evidence type="ECO:0000313" key="12">
    <source>
        <dbReference type="EMBL" id="MET3726970.1"/>
    </source>
</evidence>
<evidence type="ECO:0000313" key="13">
    <source>
        <dbReference type="Proteomes" id="UP001549097"/>
    </source>
</evidence>
<dbReference type="SUPFAM" id="SSF56349">
    <property type="entry name" value="DNA breaking-rejoining enzymes"/>
    <property type="match status" value="1"/>
</dbReference>
<evidence type="ECO:0000256" key="2">
    <source>
        <dbReference type="ARBA" id="ARBA00022490"/>
    </source>
</evidence>
<name>A0ABV2LEF8_9BACL</name>
<dbReference type="PANTHER" id="PTHR30349:SF77">
    <property type="entry name" value="TYROSINE RECOMBINASE XERC"/>
    <property type="match status" value="1"/>
</dbReference>
<feature type="domain" description="Tyr recombinase" evidence="10">
    <location>
        <begin position="116"/>
        <end position="291"/>
    </location>
</feature>
<protein>
    <submittedName>
        <fullName evidence="12">Integrase/recombinase XerD</fullName>
    </submittedName>
</protein>
<evidence type="ECO:0000256" key="3">
    <source>
        <dbReference type="ARBA" id="ARBA00022618"/>
    </source>
</evidence>
<keyword evidence="4" id="KW-0159">Chromosome partition</keyword>
<dbReference type="InterPro" id="IPR002104">
    <property type="entry name" value="Integrase_catalytic"/>
</dbReference>